<feature type="domain" description="Aminoglycoside phosphotransferase" evidence="1">
    <location>
        <begin position="26"/>
        <end position="250"/>
    </location>
</feature>
<reference evidence="3" key="1">
    <citation type="submission" date="2014-09" db="EMBL/GenBank/DDBJ databases">
        <authorList>
            <person name="Gomez-Valero L."/>
        </authorList>
    </citation>
    <scope>NUCLEOTIDE SEQUENCE [LARGE SCALE GENOMIC DNA]</scope>
    <source>
        <strain evidence="3">ATCC35250</strain>
    </source>
</reference>
<dbReference type="InterPro" id="IPR002575">
    <property type="entry name" value="Aminoglycoside_PTrfase"/>
</dbReference>
<dbReference type="EMBL" id="LN681225">
    <property type="protein sequence ID" value="CEK10174.1"/>
    <property type="molecule type" value="Genomic_DNA"/>
</dbReference>
<dbReference type="KEGG" id="lha:LHA_1118"/>
<protein>
    <submittedName>
        <fullName evidence="2">Aminoglycoside phosphotransferase</fullName>
    </submittedName>
</protein>
<accession>A0A0A8UTU7</accession>
<sequence>MLKKNKIIQIEEFWELKINRSTLACLSGGDINKSYFVNTSTGKYIIKHINILQYIKSYRTNKVETLQSLSFVETVAKVQKENVVSAVEGKKGFFLEDDNQIFILYPFKDGRVVVNDEIQVPMVSQIANKLHEIHNSSKSYDKKFAQDKGERYYTIAKQLIFSRWWELINKFSKSLHLFPRLNHISHFLITNQGLFLQALEAMSINKLCHNDLKPKNVLWSKNKDHFWILDWEAASEFDYRADYLDTLIAWSVECAKDKLSFNTEKVHVFQETYGLIREELELSIYIVLVKWYFWLAFCLSKCLRQPPQAFNQIPFIKEAITYIEFIIDKKELTMLR</sequence>
<dbReference type="GO" id="GO:0016740">
    <property type="term" value="F:transferase activity"/>
    <property type="evidence" value="ECO:0007669"/>
    <property type="project" value="UniProtKB-KW"/>
</dbReference>
<dbReference type="OrthoDB" id="179763at2"/>
<organism evidence="2 3">
    <name type="scientific">Legionella hackeliae</name>
    <dbReference type="NCBI Taxonomy" id="449"/>
    <lineage>
        <taxon>Bacteria</taxon>
        <taxon>Pseudomonadati</taxon>
        <taxon>Pseudomonadota</taxon>
        <taxon>Gammaproteobacteria</taxon>
        <taxon>Legionellales</taxon>
        <taxon>Legionellaceae</taxon>
        <taxon>Legionella</taxon>
    </lineage>
</organism>
<keyword evidence="2" id="KW-0808">Transferase</keyword>
<dbReference type="InterPro" id="IPR011009">
    <property type="entry name" value="Kinase-like_dom_sf"/>
</dbReference>
<dbReference type="RefSeq" id="WP_045105583.1">
    <property type="nucleotide sequence ID" value="NZ_LN681225.1"/>
</dbReference>
<dbReference type="Pfam" id="PF01636">
    <property type="entry name" value="APH"/>
    <property type="match status" value="1"/>
</dbReference>
<evidence type="ECO:0000313" key="3">
    <source>
        <dbReference type="Proteomes" id="UP000032803"/>
    </source>
</evidence>
<dbReference type="Gene3D" id="3.90.1200.10">
    <property type="match status" value="1"/>
</dbReference>
<dbReference type="SUPFAM" id="SSF56112">
    <property type="entry name" value="Protein kinase-like (PK-like)"/>
    <property type="match status" value="1"/>
</dbReference>
<dbReference type="AlphaFoldDB" id="A0A0A8UTU7"/>
<keyword evidence="3" id="KW-1185">Reference proteome</keyword>
<name>A0A0A8UTU7_LEGHA</name>
<dbReference type="PATRIC" id="fig|449.7.peg.1352"/>
<evidence type="ECO:0000313" key="2">
    <source>
        <dbReference type="EMBL" id="CEK10174.1"/>
    </source>
</evidence>
<dbReference type="Proteomes" id="UP000032803">
    <property type="component" value="Chromosome I"/>
</dbReference>
<proteinExistence type="predicted"/>
<evidence type="ECO:0000259" key="1">
    <source>
        <dbReference type="Pfam" id="PF01636"/>
    </source>
</evidence>
<dbReference type="STRING" id="449.LHA_1118"/>
<dbReference type="HOGENOM" id="CLU_825832_0_0_6"/>
<gene>
    <name evidence="2" type="ORF">LHA_1118</name>
</gene>